<evidence type="ECO:0000256" key="3">
    <source>
        <dbReference type="ARBA" id="ARBA00012054"/>
    </source>
</evidence>
<comment type="catalytic activity">
    <reaction evidence="8 9">
        <text>D-gluconate + ATP = 6-phospho-D-gluconate + ADP + H(+)</text>
        <dbReference type="Rhea" id="RHEA:19433"/>
        <dbReference type="ChEBI" id="CHEBI:15378"/>
        <dbReference type="ChEBI" id="CHEBI:18391"/>
        <dbReference type="ChEBI" id="CHEBI:30616"/>
        <dbReference type="ChEBI" id="CHEBI:58759"/>
        <dbReference type="ChEBI" id="CHEBI:456216"/>
        <dbReference type="EC" id="2.7.1.12"/>
    </reaction>
</comment>
<dbReference type="InterPro" id="IPR031322">
    <property type="entry name" value="Shikimate/glucono_kinase"/>
</dbReference>
<dbReference type="PRINTS" id="PR01100">
    <property type="entry name" value="SHIKIMTKNASE"/>
</dbReference>
<organism evidence="10 11">
    <name type="scientific">Snuella lapsa</name>
    <dbReference type="NCBI Taxonomy" id="870481"/>
    <lineage>
        <taxon>Bacteria</taxon>
        <taxon>Pseudomonadati</taxon>
        <taxon>Bacteroidota</taxon>
        <taxon>Flavobacteriia</taxon>
        <taxon>Flavobacteriales</taxon>
        <taxon>Flavobacteriaceae</taxon>
        <taxon>Snuella</taxon>
    </lineage>
</organism>
<gene>
    <name evidence="10" type="ORF">GCM10022395_25140</name>
</gene>
<dbReference type="PROSITE" id="PS51257">
    <property type="entry name" value="PROKAR_LIPOPROTEIN"/>
    <property type="match status" value="1"/>
</dbReference>
<comment type="pathway">
    <text evidence="1">Carbohydrate acid metabolism.</text>
</comment>
<dbReference type="Proteomes" id="UP001500954">
    <property type="component" value="Unassembled WGS sequence"/>
</dbReference>
<dbReference type="InterPro" id="IPR006001">
    <property type="entry name" value="Therm_gnt_kin"/>
</dbReference>
<evidence type="ECO:0000256" key="6">
    <source>
        <dbReference type="ARBA" id="ARBA00022777"/>
    </source>
</evidence>
<dbReference type="Gene3D" id="3.40.50.300">
    <property type="entry name" value="P-loop containing nucleotide triphosphate hydrolases"/>
    <property type="match status" value="1"/>
</dbReference>
<dbReference type="RefSeq" id="WP_345006618.1">
    <property type="nucleotide sequence ID" value="NZ_BAABCY010000068.1"/>
</dbReference>
<dbReference type="PANTHER" id="PTHR43442">
    <property type="entry name" value="GLUCONOKINASE-RELATED"/>
    <property type="match status" value="1"/>
</dbReference>
<name>A0ABP6Y0K0_9FLAO</name>
<evidence type="ECO:0000256" key="1">
    <source>
        <dbReference type="ARBA" id="ARBA00004761"/>
    </source>
</evidence>
<dbReference type="Pfam" id="PF01202">
    <property type="entry name" value="SKI"/>
    <property type="match status" value="1"/>
</dbReference>
<keyword evidence="7 9" id="KW-0067">ATP-binding</keyword>
<evidence type="ECO:0000256" key="7">
    <source>
        <dbReference type="ARBA" id="ARBA00022840"/>
    </source>
</evidence>
<evidence type="ECO:0000313" key="11">
    <source>
        <dbReference type="Proteomes" id="UP001500954"/>
    </source>
</evidence>
<protein>
    <recommendedName>
        <fullName evidence="3 9">Gluconokinase</fullName>
        <ecNumber evidence="3 9">2.7.1.12</ecNumber>
    </recommendedName>
</protein>
<comment type="similarity">
    <text evidence="2 9">Belongs to the gluconokinase GntK/GntV family.</text>
</comment>
<keyword evidence="5 9" id="KW-0547">Nucleotide-binding</keyword>
<dbReference type="SUPFAM" id="SSF52540">
    <property type="entry name" value="P-loop containing nucleoside triphosphate hydrolases"/>
    <property type="match status" value="1"/>
</dbReference>
<evidence type="ECO:0000313" key="10">
    <source>
        <dbReference type="EMBL" id="GAA3575041.1"/>
    </source>
</evidence>
<proteinExistence type="inferred from homology"/>
<reference evidence="11" key="1">
    <citation type="journal article" date="2019" name="Int. J. Syst. Evol. Microbiol.">
        <title>The Global Catalogue of Microorganisms (GCM) 10K type strain sequencing project: providing services to taxonomists for standard genome sequencing and annotation.</title>
        <authorList>
            <consortium name="The Broad Institute Genomics Platform"/>
            <consortium name="The Broad Institute Genome Sequencing Center for Infectious Disease"/>
            <person name="Wu L."/>
            <person name="Ma J."/>
        </authorList>
    </citation>
    <scope>NUCLEOTIDE SEQUENCE [LARGE SCALE GENOMIC DNA]</scope>
    <source>
        <strain evidence="11">JCM 17111</strain>
    </source>
</reference>
<dbReference type="EC" id="2.7.1.12" evidence="3 9"/>
<dbReference type="InterPro" id="IPR027417">
    <property type="entry name" value="P-loop_NTPase"/>
</dbReference>
<evidence type="ECO:0000256" key="5">
    <source>
        <dbReference type="ARBA" id="ARBA00022741"/>
    </source>
</evidence>
<dbReference type="PANTHER" id="PTHR43442:SF3">
    <property type="entry name" value="GLUCONOKINASE-RELATED"/>
    <property type="match status" value="1"/>
</dbReference>
<keyword evidence="4 9" id="KW-0808">Transferase</keyword>
<dbReference type="EMBL" id="BAABCY010000068">
    <property type="protein sequence ID" value="GAA3575041.1"/>
    <property type="molecule type" value="Genomic_DNA"/>
</dbReference>
<sequence length="168" mass="18961">MDIQQDKTVIIIMGVSGCGKTTIGKLLSKRLKLPFFDADNFHSQENINKMKQGVALNDTDRLPWLETLSKALQEWSETSGAILACSALKETYRTILSSKTCVTWVYLSGSFDLIFSRMQQREGHFMKADLLESQFNDLEIPEYGVHIDIAHAPETIIDTILLKIAVHE</sequence>
<keyword evidence="6 9" id="KW-0418">Kinase</keyword>
<evidence type="ECO:0000256" key="8">
    <source>
        <dbReference type="ARBA" id="ARBA00048090"/>
    </source>
</evidence>
<keyword evidence="11" id="KW-1185">Reference proteome</keyword>
<dbReference type="NCBIfam" id="TIGR01313">
    <property type="entry name" value="therm_gnt_kin"/>
    <property type="match status" value="1"/>
</dbReference>
<dbReference type="CDD" id="cd02021">
    <property type="entry name" value="GntK"/>
    <property type="match status" value="1"/>
</dbReference>
<comment type="caution">
    <text evidence="10">The sequence shown here is derived from an EMBL/GenBank/DDBJ whole genome shotgun (WGS) entry which is preliminary data.</text>
</comment>
<evidence type="ECO:0000256" key="4">
    <source>
        <dbReference type="ARBA" id="ARBA00022679"/>
    </source>
</evidence>
<evidence type="ECO:0000256" key="2">
    <source>
        <dbReference type="ARBA" id="ARBA00008420"/>
    </source>
</evidence>
<evidence type="ECO:0000256" key="9">
    <source>
        <dbReference type="RuleBase" id="RU363066"/>
    </source>
</evidence>
<accession>A0ABP6Y0K0</accession>